<feature type="domain" description="T2SS protein K second SAM-like" evidence="11">
    <location>
        <begin position="217"/>
        <end position="271"/>
    </location>
</feature>
<evidence type="ECO:0000256" key="6">
    <source>
        <dbReference type="ARBA" id="ARBA00022692"/>
    </source>
</evidence>
<evidence type="ECO:0000256" key="5">
    <source>
        <dbReference type="ARBA" id="ARBA00022519"/>
    </source>
</evidence>
<evidence type="ECO:0000256" key="4">
    <source>
        <dbReference type="ARBA" id="ARBA00022475"/>
    </source>
</evidence>
<reference evidence="13 14" key="1">
    <citation type="journal article" date="2021" name="Microbiol. Resour. Announc.">
        <title>Draft Genome Sequence of Coralloluteibacterium stylophorae LMG 29479T.</title>
        <authorList>
            <person name="Karlyshev A.V."/>
            <person name="Kudryashova E.B."/>
            <person name="Ariskina E.V."/>
            <person name="Conroy A.P."/>
            <person name="Abidueva E.Y."/>
        </authorList>
    </citation>
    <scope>NUCLEOTIDE SEQUENCE [LARGE SCALE GENOMIC DNA]</scope>
    <source>
        <strain evidence="13 14">LMG 29479</strain>
    </source>
</reference>
<evidence type="ECO:0000256" key="8">
    <source>
        <dbReference type="ARBA" id="ARBA00022989"/>
    </source>
</evidence>
<keyword evidence="5 10" id="KW-0997">Cell inner membrane</keyword>
<dbReference type="GO" id="GO:0005886">
    <property type="term" value="C:plasma membrane"/>
    <property type="evidence" value="ECO:0007669"/>
    <property type="project" value="UniProtKB-SubCell"/>
</dbReference>
<evidence type="ECO:0000256" key="7">
    <source>
        <dbReference type="ARBA" id="ARBA00022927"/>
    </source>
</evidence>
<dbReference type="GO" id="GO:0009306">
    <property type="term" value="P:protein secretion"/>
    <property type="evidence" value="ECO:0007669"/>
    <property type="project" value="InterPro"/>
</dbReference>
<dbReference type="Gene3D" id="1.10.40.60">
    <property type="entry name" value="EpsJ-like"/>
    <property type="match status" value="2"/>
</dbReference>
<evidence type="ECO:0000256" key="1">
    <source>
        <dbReference type="ARBA" id="ARBA00004533"/>
    </source>
</evidence>
<dbReference type="AlphaFoldDB" id="A0AAP2G369"/>
<dbReference type="InterPro" id="IPR049179">
    <property type="entry name" value="T2SSK_SAM-like_2nd"/>
</dbReference>
<dbReference type="InterPro" id="IPR005628">
    <property type="entry name" value="GspK"/>
</dbReference>
<dbReference type="SUPFAM" id="SSF158544">
    <property type="entry name" value="GspK insert domain-like"/>
    <property type="match status" value="2"/>
</dbReference>
<comment type="caution">
    <text evidence="13">The sequence shown here is derived from an EMBL/GenBank/DDBJ whole genome shotgun (WGS) entry which is preliminary data.</text>
</comment>
<evidence type="ECO:0000256" key="9">
    <source>
        <dbReference type="ARBA" id="ARBA00023136"/>
    </source>
</evidence>
<protein>
    <recommendedName>
        <fullName evidence="10">Type II secretion system protein K</fullName>
    </recommendedName>
</protein>
<name>A0AAP2G369_9GAMM</name>
<dbReference type="PIRSF" id="PIRSF002786">
    <property type="entry name" value="XcpX"/>
    <property type="match status" value="1"/>
</dbReference>
<feature type="domain" description="T2SS protein K first SAM-like" evidence="12">
    <location>
        <begin position="102"/>
        <end position="211"/>
    </location>
</feature>
<keyword evidence="8" id="KW-1133">Transmembrane helix</keyword>
<evidence type="ECO:0000256" key="3">
    <source>
        <dbReference type="ARBA" id="ARBA00022448"/>
    </source>
</evidence>
<dbReference type="InterPro" id="IPR049031">
    <property type="entry name" value="T2SSK_SAM-like_1st"/>
</dbReference>
<sequence length="325" mass="34532">MSARQRGAALLTVLLLVAVMTVVAMGILDDVRFGLRRSANARALAQAQWYALGAETLARAQLARMAERDPGRTTLAGGWNGRPFVFPIEGGAIAATLRDGTACFNLNSAVEGGGAFFRRSEAGVAQFLALLAALDVPQREAAHVADSLVDWIDTDASREPLGAEDAAYARAAGGYRTGGTLLAEVSELRALDGMTPALYARLRPHLCALPTTEPAPVNLNTLGEDDAPVLVMLTGGALRPAAARALLAARPQSGWRDVNAFFAQPELAGLVLPDAVYNQVALRTRYFDLRADVDYLDAEVVLSALLEQDAGGAIRLLARRWTPDE</sequence>
<dbReference type="RefSeq" id="WP_213173947.1">
    <property type="nucleotide sequence ID" value="NZ_JAGQFT020000016.1"/>
</dbReference>
<dbReference type="Pfam" id="PF03934">
    <property type="entry name" value="T2SSK"/>
    <property type="match status" value="1"/>
</dbReference>
<keyword evidence="6" id="KW-0812">Transmembrane</keyword>
<organism evidence="13 14">
    <name type="scientific">Coralloluteibacterium stylophorae</name>
    <dbReference type="NCBI Taxonomy" id="1776034"/>
    <lineage>
        <taxon>Bacteria</taxon>
        <taxon>Pseudomonadati</taxon>
        <taxon>Pseudomonadota</taxon>
        <taxon>Gammaproteobacteria</taxon>
        <taxon>Lysobacterales</taxon>
        <taxon>Lysobacteraceae</taxon>
        <taxon>Coralloluteibacterium</taxon>
    </lineage>
</organism>
<evidence type="ECO:0000259" key="12">
    <source>
        <dbReference type="Pfam" id="PF21687"/>
    </source>
</evidence>
<dbReference type="InterPro" id="IPR045584">
    <property type="entry name" value="Pilin-like"/>
</dbReference>
<evidence type="ECO:0000259" key="11">
    <source>
        <dbReference type="Pfam" id="PF03934"/>
    </source>
</evidence>
<dbReference type="EMBL" id="JAGQFT020000016">
    <property type="protein sequence ID" value="MBS7458928.1"/>
    <property type="molecule type" value="Genomic_DNA"/>
</dbReference>
<dbReference type="PANTHER" id="PTHR38831">
    <property type="entry name" value="TYPE II SECRETION SYSTEM PROTEIN K"/>
    <property type="match status" value="1"/>
</dbReference>
<dbReference type="PANTHER" id="PTHR38831:SF1">
    <property type="entry name" value="TYPE II SECRETION SYSTEM PROTEIN K-RELATED"/>
    <property type="match status" value="1"/>
</dbReference>
<comment type="subcellular location">
    <subcellularLocation>
        <location evidence="1 10">Cell inner membrane</location>
    </subcellularLocation>
</comment>
<keyword evidence="4 10" id="KW-1003">Cell membrane</keyword>
<keyword evidence="9 10" id="KW-0472">Membrane</keyword>
<evidence type="ECO:0000313" key="13">
    <source>
        <dbReference type="EMBL" id="MBS7458928.1"/>
    </source>
</evidence>
<evidence type="ECO:0000256" key="2">
    <source>
        <dbReference type="ARBA" id="ARBA00007246"/>
    </source>
</evidence>
<keyword evidence="14" id="KW-1185">Reference proteome</keyword>
<evidence type="ECO:0000256" key="10">
    <source>
        <dbReference type="PIRNR" id="PIRNR002786"/>
    </source>
</evidence>
<keyword evidence="3 10" id="KW-0813">Transport</keyword>
<proteinExistence type="inferred from homology"/>
<evidence type="ECO:0000313" key="14">
    <source>
        <dbReference type="Proteomes" id="UP000675747"/>
    </source>
</evidence>
<gene>
    <name evidence="13" type="primary">gspK</name>
    <name evidence="13" type="ORF">KB893_017485</name>
</gene>
<dbReference type="Gene3D" id="3.30.1300.30">
    <property type="entry name" value="GSPII I/J protein-like"/>
    <property type="match status" value="1"/>
</dbReference>
<keyword evidence="7" id="KW-0653">Protein transport</keyword>
<dbReference type="SUPFAM" id="SSF54523">
    <property type="entry name" value="Pili subunits"/>
    <property type="match status" value="1"/>
</dbReference>
<comment type="similarity">
    <text evidence="2 10">Belongs to the GSP K family.</text>
</comment>
<accession>A0AAP2G369</accession>
<dbReference type="Proteomes" id="UP000675747">
    <property type="component" value="Unassembled WGS sequence"/>
</dbReference>
<dbReference type="Pfam" id="PF21687">
    <property type="entry name" value="T2SSK_1st"/>
    <property type="match status" value="1"/>
</dbReference>
<dbReference type="NCBIfam" id="NF037980">
    <property type="entry name" value="T2SS_GspK"/>
    <property type="match status" value="1"/>
</dbReference>
<dbReference type="InterPro" id="IPR038072">
    <property type="entry name" value="GspK_central_sf"/>
</dbReference>